<feature type="compositionally biased region" description="Basic and acidic residues" evidence="2">
    <location>
        <begin position="29"/>
        <end position="63"/>
    </location>
</feature>
<evidence type="ECO:0000313" key="3">
    <source>
        <dbReference type="EMBL" id="KAG9392869.1"/>
    </source>
</evidence>
<dbReference type="EMBL" id="JAHDYR010000031">
    <property type="protein sequence ID" value="KAG9392869.1"/>
    <property type="molecule type" value="Genomic_DNA"/>
</dbReference>
<feature type="region of interest" description="Disordered" evidence="2">
    <location>
        <begin position="26"/>
        <end position="91"/>
    </location>
</feature>
<evidence type="ECO:0000313" key="4">
    <source>
        <dbReference type="Proteomes" id="UP000717585"/>
    </source>
</evidence>
<comment type="caution">
    <text evidence="3">The sequence shown here is derived from an EMBL/GenBank/DDBJ whole genome shotgun (WGS) entry which is preliminary data.</text>
</comment>
<gene>
    <name evidence="3" type="ORF">J8273_5802</name>
</gene>
<accession>A0A8J6B2J5</accession>
<feature type="region of interest" description="Disordered" evidence="2">
    <location>
        <begin position="176"/>
        <end position="222"/>
    </location>
</feature>
<reference evidence="3" key="1">
    <citation type="submission" date="2021-05" db="EMBL/GenBank/DDBJ databases">
        <title>A free-living protist that lacks canonical eukaryotic 1 DNA replication and segregation systems.</title>
        <authorList>
            <person name="Salas-Leiva D.E."/>
            <person name="Tromer E.C."/>
            <person name="Curtis B.A."/>
            <person name="Jerlstrom-Hultqvist J."/>
            <person name="Kolisko M."/>
            <person name="Yi Z."/>
            <person name="Salas-Leiva J.S."/>
            <person name="Gallot-Lavallee L."/>
            <person name="Kops G.J.P.L."/>
            <person name="Archibald J.M."/>
            <person name="Simpson A.G.B."/>
            <person name="Roger A.J."/>
        </authorList>
    </citation>
    <scope>NUCLEOTIDE SEQUENCE</scope>
    <source>
        <strain evidence="3">BICM</strain>
    </source>
</reference>
<keyword evidence="4" id="KW-1185">Reference proteome</keyword>
<dbReference type="AlphaFoldDB" id="A0A8J6B2J5"/>
<sequence length="294" mass="33286">MSASGNLPPKQRPQPLLTALSTLGQQMKGLEDESRVWRETAHQAEHRLTETLRTRDTPDRDATARPTPPAPIEQRSRRYSRDEDPGRRAYEESLRLENAGLRREIETIKSMVQTMVPGHKEARAPESHAPSVEVLKLQNQVREKDMQIAQLQREKEEAEAAVAKLVQLQAALVMGRGAEEPKPKTKRVRRARPSSAPRDMARVPSIGPKSRPRLPAAQTDKEARRLLSSLDGERAELEQTARGIVDEAKQRPMDFARDAMAQARLRGLLGDIERKDEQLCRLKRVVTPTRPRPR</sequence>
<proteinExistence type="predicted"/>
<keyword evidence="1" id="KW-0175">Coiled coil</keyword>
<protein>
    <submittedName>
        <fullName evidence="3">Uncharacterized protein</fullName>
    </submittedName>
</protein>
<name>A0A8J6B2J5_9EUKA</name>
<evidence type="ECO:0000256" key="2">
    <source>
        <dbReference type="SAM" id="MobiDB-lite"/>
    </source>
</evidence>
<organism evidence="3 4">
    <name type="scientific">Carpediemonas membranifera</name>
    <dbReference type="NCBI Taxonomy" id="201153"/>
    <lineage>
        <taxon>Eukaryota</taxon>
        <taxon>Metamonada</taxon>
        <taxon>Carpediemonas-like organisms</taxon>
        <taxon>Carpediemonas</taxon>
    </lineage>
</organism>
<feature type="coiled-coil region" evidence="1">
    <location>
        <begin position="134"/>
        <end position="171"/>
    </location>
</feature>
<evidence type="ECO:0000256" key="1">
    <source>
        <dbReference type="SAM" id="Coils"/>
    </source>
</evidence>
<dbReference type="Proteomes" id="UP000717585">
    <property type="component" value="Unassembled WGS sequence"/>
</dbReference>
<feature type="compositionally biased region" description="Basic and acidic residues" evidence="2">
    <location>
        <begin position="74"/>
        <end position="91"/>
    </location>
</feature>